<dbReference type="OrthoDB" id="6409609at2759"/>
<dbReference type="Gene3D" id="3.80.10.10">
    <property type="entry name" value="Ribonuclease Inhibitor"/>
    <property type="match status" value="1"/>
</dbReference>
<dbReference type="InterPro" id="IPR032675">
    <property type="entry name" value="LRR_dom_sf"/>
</dbReference>
<evidence type="ECO:0000313" key="1">
    <source>
        <dbReference type="EMBL" id="GBN31968.1"/>
    </source>
</evidence>
<dbReference type="SUPFAM" id="SSF52047">
    <property type="entry name" value="RNI-like"/>
    <property type="match status" value="1"/>
</dbReference>
<name>A0A4Y2MXR8_ARAVE</name>
<feature type="non-terminal residue" evidence="1">
    <location>
        <position position="404"/>
    </location>
</feature>
<keyword evidence="2" id="KW-1185">Reference proteome</keyword>
<dbReference type="Proteomes" id="UP000499080">
    <property type="component" value="Unassembled WGS sequence"/>
</dbReference>
<reference evidence="1 2" key="1">
    <citation type="journal article" date="2019" name="Sci. Rep.">
        <title>Orb-weaving spider Araneus ventricosus genome elucidates the spidroin gene catalogue.</title>
        <authorList>
            <person name="Kono N."/>
            <person name="Nakamura H."/>
            <person name="Ohtoshi R."/>
            <person name="Moran D.A.P."/>
            <person name="Shinohara A."/>
            <person name="Yoshida Y."/>
            <person name="Fujiwara M."/>
            <person name="Mori M."/>
            <person name="Tomita M."/>
            <person name="Arakawa K."/>
        </authorList>
    </citation>
    <scope>NUCLEOTIDE SEQUENCE [LARGE SCALE GENOMIC DNA]</scope>
</reference>
<proteinExistence type="predicted"/>
<evidence type="ECO:0000313" key="2">
    <source>
        <dbReference type="Proteomes" id="UP000499080"/>
    </source>
</evidence>
<gene>
    <name evidence="1" type="ORF">AVEN_107266_1</name>
</gene>
<accession>A0A4Y2MXR8</accession>
<comment type="caution">
    <text evidence="1">The sequence shown here is derived from an EMBL/GenBank/DDBJ whole genome shotgun (WGS) entry which is preliminary data.</text>
</comment>
<sequence>MSLVCRSWSAGYGSPSVWKTFIFNLTESQLSMDFYPLMKFVQKYSSMFRNVEIEGPESENNLLVKNFCKHFVEFLQILTRNTQLLSVEFRYFYNCFTHIDSPTYNDICRAIADFLASQLHLKRVEFDVCLFEYKESVELLRIIIENGRESLTHLKLRDFLSDENEDIEQYSNSVQKLPMLADLPNLKTLDTDYSFIFENMVASQSTEIQNVKNCKELVLSKLILYNCRNFTEMGDFRGLTSTNWRFMKTLYPDLQIELILTIDYAARRVFEFFILPNMPISCLKYSSVDFNGGTEIAVLFDHLLACKTNEHLVSLKIDWDEPTQHLSSTINPFLKACKKLKCLKMSMFNTTTGIDVLLESWLQNRPESLEKVIIDITYFHNETYFPGWINITRYESLLKLAGLN</sequence>
<dbReference type="AlphaFoldDB" id="A0A4Y2MXR8"/>
<dbReference type="EMBL" id="BGPR01206751">
    <property type="protein sequence ID" value="GBN31968.1"/>
    <property type="molecule type" value="Genomic_DNA"/>
</dbReference>
<evidence type="ECO:0008006" key="3">
    <source>
        <dbReference type="Google" id="ProtNLM"/>
    </source>
</evidence>
<protein>
    <recommendedName>
        <fullName evidence="3">F-box domain-containing protein</fullName>
    </recommendedName>
</protein>
<organism evidence="1 2">
    <name type="scientific">Araneus ventricosus</name>
    <name type="common">Orbweaver spider</name>
    <name type="synonym">Epeira ventricosa</name>
    <dbReference type="NCBI Taxonomy" id="182803"/>
    <lineage>
        <taxon>Eukaryota</taxon>
        <taxon>Metazoa</taxon>
        <taxon>Ecdysozoa</taxon>
        <taxon>Arthropoda</taxon>
        <taxon>Chelicerata</taxon>
        <taxon>Arachnida</taxon>
        <taxon>Araneae</taxon>
        <taxon>Araneomorphae</taxon>
        <taxon>Entelegynae</taxon>
        <taxon>Araneoidea</taxon>
        <taxon>Araneidae</taxon>
        <taxon>Araneus</taxon>
    </lineage>
</organism>